<keyword evidence="3" id="KW-1185">Reference proteome</keyword>
<comment type="caution">
    <text evidence="2">The sequence shown here is derived from an EMBL/GenBank/DDBJ whole genome shotgun (WGS) entry which is preliminary data.</text>
</comment>
<evidence type="ECO:0000313" key="3">
    <source>
        <dbReference type="Proteomes" id="UP001194696"/>
    </source>
</evidence>
<reference evidence="2 3" key="1">
    <citation type="journal article" date="2020" name="Fungal Divers.">
        <title>Resolving the Mortierellaceae phylogeny through synthesis of multi-gene phylogenetics and phylogenomics.</title>
        <authorList>
            <person name="Vandepol N."/>
            <person name="Liber J."/>
            <person name="Desiro A."/>
            <person name="Na H."/>
            <person name="Kennedy M."/>
            <person name="Barry K."/>
            <person name="Grigoriev I.V."/>
            <person name="Miller A.N."/>
            <person name="O'Donnell K."/>
            <person name="Stajich J.E."/>
            <person name="Bonito G."/>
        </authorList>
    </citation>
    <scope>NUCLEOTIDE SEQUENCE [LARGE SCALE GENOMIC DNA]</scope>
    <source>
        <strain evidence="2 3">AD045</strain>
    </source>
</reference>
<accession>A0ABQ7JHU5</accession>
<evidence type="ECO:0000256" key="1">
    <source>
        <dbReference type="SAM" id="SignalP"/>
    </source>
</evidence>
<name>A0ABQ7JHU5_9FUNG</name>
<dbReference type="Proteomes" id="UP001194696">
    <property type="component" value="Unassembled WGS sequence"/>
</dbReference>
<proteinExistence type="predicted"/>
<feature type="signal peptide" evidence="1">
    <location>
        <begin position="1"/>
        <end position="18"/>
    </location>
</feature>
<organism evidence="2 3">
    <name type="scientific">Linnemannia gamsii</name>
    <dbReference type="NCBI Taxonomy" id="64522"/>
    <lineage>
        <taxon>Eukaryota</taxon>
        <taxon>Fungi</taxon>
        <taxon>Fungi incertae sedis</taxon>
        <taxon>Mucoromycota</taxon>
        <taxon>Mortierellomycotina</taxon>
        <taxon>Mortierellomycetes</taxon>
        <taxon>Mortierellales</taxon>
        <taxon>Mortierellaceae</taxon>
        <taxon>Linnemannia</taxon>
    </lineage>
</organism>
<protein>
    <submittedName>
        <fullName evidence="2">Uncharacterized protein</fullName>
    </submittedName>
</protein>
<gene>
    <name evidence="2" type="ORF">BGZ96_004766</name>
</gene>
<sequence length="115" mass="12424">MFITKFFAPIALAAAVSAAGYESVCTKGGKAYMLSNNSSQDRVCLTIPLSSATDKWGGGRSNCDNGTWQLYWNVASNGQAWLCYGTLDSCTYNEASFDQRLATSKGYDKCWSASV</sequence>
<feature type="chain" id="PRO_5045198947" evidence="1">
    <location>
        <begin position="19"/>
        <end position="115"/>
    </location>
</feature>
<evidence type="ECO:0000313" key="2">
    <source>
        <dbReference type="EMBL" id="KAG0273619.1"/>
    </source>
</evidence>
<dbReference type="EMBL" id="JAAAIM010002205">
    <property type="protein sequence ID" value="KAG0273619.1"/>
    <property type="molecule type" value="Genomic_DNA"/>
</dbReference>
<keyword evidence="1" id="KW-0732">Signal</keyword>